<dbReference type="InterPro" id="IPR050238">
    <property type="entry name" value="DNA_Rep/Repair_Clamp_Loader"/>
</dbReference>
<dbReference type="OrthoDB" id="9810148at2"/>
<dbReference type="CDD" id="cd18137">
    <property type="entry name" value="HLD_clamp_pol_III_gamma_tau"/>
    <property type="match status" value="1"/>
</dbReference>
<keyword evidence="11" id="KW-1185">Reference proteome</keyword>
<dbReference type="GO" id="GO:0009360">
    <property type="term" value="C:DNA polymerase III complex"/>
    <property type="evidence" value="ECO:0007669"/>
    <property type="project" value="InterPro"/>
</dbReference>
<dbReference type="GO" id="GO:0006261">
    <property type="term" value="P:DNA-templated DNA replication"/>
    <property type="evidence" value="ECO:0007669"/>
    <property type="project" value="TreeGrafter"/>
</dbReference>
<evidence type="ECO:0000256" key="7">
    <source>
        <dbReference type="ARBA" id="ARBA00049244"/>
    </source>
</evidence>
<organism evidence="10 11">
    <name type="scientific">Balnearium lithotrophicum</name>
    <dbReference type="NCBI Taxonomy" id="223788"/>
    <lineage>
        <taxon>Bacteria</taxon>
        <taxon>Pseudomonadati</taxon>
        <taxon>Aquificota</taxon>
        <taxon>Aquificia</taxon>
        <taxon>Desulfurobacteriales</taxon>
        <taxon>Desulfurobacteriaceae</taxon>
        <taxon>Balnearium</taxon>
    </lineage>
</organism>
<dbReference type="InterPro" id="IPR001270">
    <property type="entry name" value="ClpA/B"/>
</dbReference>
<evidence type="ECO:0000256" key="8">
    <source>
        <dbReference type="RuleBase" id="RU364063"/>
    </source>
</evidence>
<dbReference type="SUPFAM" id="SSF52540">
    <property type="entry name" value="P-loop containing nucleoside triphosphate hydrolases"/>
    <property type="match status" value="1"/>
</dbReference>
<dbReference type="Gene3D" id="1.10.8.60">
    <property type="match status" value="1"/>
</dbReference>
<dbReference type="Proteomes" id="UP000317315">
    <property type="component" value="Unassembled WGS sequence"/>
</dbReference>
<reference evidence="10 11" key="1">
    <citation type="submission" date="2017-05" db="EMBL/GenBank/DDBJ databases">
        <authorList>
            <person name="Varghese N."/>
            <person name="Submissions S."/>
        </authorList>
    </citation>
    <scope>NUCLEOTIDE SEQUENCE [LARGE SCALE GENOMIC DNA]</scope>
    <source>
        <strain evidence="10 11">DSM 16304</strain>
    </source>
</reference>
<dbReference type="Gene3D" id="3.40.50.300">
    <property type="entry name" value="P-loop containing nucleotide triphosphate hydrolases"/>
    <property type="match status" value="1"/>
</dbReference>
<dbReference type="FunFam" id="1.10.8.60:FF:000013">
    <property type="entry name" value="DNA polymerase III subunit gamma/tau"/>
    <property type="match status" value="1"/>
</dbReference>
<evidence type="ECO:0000256" key="2">
    <source>
        <dbReference type="ARBA" id="ARBA00022723"/>
    </source>
</evidence>
<dbReference type="InterPro" id="IPR003593">
    <property type="entry name" value="AAA+_ATPase"/>
</dbReference>
<protein>
    <recommendedName>
        <fullName evidence="8">DNA polymerase III subunit gamma/tau</fullName>
        <ecNumber evidence="8">2.7.7.7</ecNumber>
    </recommendedName>
</protein>
<evidence type="ECO:0000313" key="10">
    <source>
        <dbReference type="EMBL" id="SMO39844.1"/>
    </source>
</evidence>
<dbReference type="SMART" id="SM00382">
    <property type="entry name" value="AAA"/>
    <property type="match status" value="1"/>
</dbReference>
<keyword evidence="8" id="KW-0235">DNA replication</keyword>
<dbReference type="InterPro" id="IPR045085">
    <property type="entry name" value="HLD_clamp_pol_III_gamma_tau"/>
</dbReference>
<proteinExistence type="inferred from homology"/>
<accession>A0A521AYE0</accession>
<keyword evidence="6 8" id="KW-0239">DNA-directed DNA polymerase</keyword>
<comment type="function">
    <text evidence="8">DNA polymerase III is a complex, multichain enzyme responsible for most of the replicative synthesis in bacteria. This DNA polymerase also exhibits 3' to 5' exonuclease activity.</text>
</comment>
<dbReference type="InterPro" id="IPR012763">
    <property type="entry name" value="DNA_pol_III_sug/sutau_N"/>
</dbReference>
<dbReference type="PANTHER" id="PTHR11669:SF0">
    <property type="entry name" value="PROTEIN STICHEL-LIKE 2"/>
    <property type="match status" value="1"/>
</dbReference>
<dbReference type="RefSeq" id="WP_142933867.1">
    <property type="nucleotide sequence ID" value="NZ_FXTM01000003.1"/>
</dbReference>
<keyword evidence="4" id="KW-0862">Zinc</keyword>
<dbReference type="PANTHER" id="PTHR11669">
    <property type="entry name" value="REPLICATION FACTOR C / DNA POLYMERASE III GAMMA-TAU SUBUNIT"/>
    <property type="match status" value="1"/>
</dbReference>
<evidence type="ECO:0000256" key="1">
    <source>
        <dbReference type="ARBA" id="ARBA00006360"/>
    </source>
</evidence>
<comment type="catalytic activity">
    <reaction evidence="7 8">
        <text>DNA(n) + a 2'-deoxyribonucleoside 5'-triphosphate = DNA(n+1) + diphosphate</text>
        <dbReference type="Rhea" id="RHEA:22508"/>
        <dbReference type="Rhea" id="RHEA-COMP:17339"/>
        <dbReference type="Rhea" id="RHEA-COMP:17340"/>
        <dbReference type="ChEBI" id="CHEBI:33019"/>
        <dbReference type="ChEBI" id="CHEBI:61560"/>
        <dbReference type="ChEBI" id="CHEBI:173112"/>
        <dbReference type="EC" id="2.7.7.7"/>
    </reaction>
</comment>
<dbReference type="NCBIfam" id="TIGR00678">
    <property type="entry name" value="holB"/>
    <property type="match status" value="1"/>
</dbReference>
<comment type="similarity">
    <text evidence="1 8">Belongs to the DnaX/STICHEL family.</text>
</comment>
<dbReference type="FunFam" id="3.40.50.300:FF:000014">
    <property type="entry name" value="DNA polymerase III subunit gamma/tau"/>
    <property type="match status" value="1"/>
</dbReference>
<dbReference type="GO" id="GO:0046872">
    <property type="term" value="F:metal ion binding"/>
    <property type="evidence" value="ECO:0007669"/>
    <property type="project" value="UniProtKB-KW"/>
</dbReference>
<keyword evidence="2" id="KW-0479">Metal-binding</keyword>
<dbReference type="PRINTS" id="PR00300">
    <property type="entry name" value="CLPPROTEASEA"/>
</dbReference>
<dbReference type="InterPro" id="IPR004622">
    <property type="entry name" value="DNA_pol_HolB"/>
</dbReference>
<evidence type="ECO:0000313" key="11">
    <source>
        <dbReference type="Proteomes" id="UP000317315"/>
    </source>
</evidence>
<gene>
    <name evidence="8" type="primary">dnaX</name>
    <name evidence="10" type="ORF">SAMN06269117_10320</name>
</gene>
<keyword evidence="8" id="KW-0808">Transferase</keyword>
<evidence type="ECO:0000256" key="4">
    <source>
        <dbReference type="ARBA" id="ARBA00022833"/>
    </source>
</evidence>
<dbReference type="NCBIfam" id="TIGR02397">
    <property type="entry name" value="dnaX_nterm"/>
    <property type="match status" value="1"/>
</dbReference>
<dbReference type="NCBIfam" id="NF004046">
    <property type="entry name" value="PRK05563.1"/>
    <property type="match status" value="1"/>
</dbReference>
<evidence type="ECO:0000256" key="6">
    <source>
        <dbReference type="ARBA" id="ARBA00022932"/>
    </source>
</evidence>
<keyword evidence="8" id="KW-0548">Nucleotidyltransferase</keyword>
<evidence type="ECO:0000256" key="5">
    <source>
        <dbReference type="ARBA" id="ARBA00022840"/>
    </source>
</evidence>
<evidence type="ECO:0000259" key="9">
    <source>
        <dbReference type="SMART" id="SM00382"/>
    </source>
</evidence>
<dbReference type="EC" id="2.7.7.7" evidence="8"/>
<keyword evidence="5 8" id="KW-0067">ATP-binding</keyword>
<dbReference type="AlphaFoldDB" id="A0A521AYE0"/>
<comment type="subunit">
    <text evidence="8">DNA polymerase III contains a core (composed of alpha, epsilon and theta chains) that associates with a tau subunit. This core dimerizes to form the POLIII' complex. PolIII' associates with the gamma complex (composed of gamma, delta, delta', psi and chi chains) and with the beta chain to form the complete DNA polymerase III complex.</text>
</comment>
<dbReference type="GO" id="GO:0008408">
    <property type="term" value="F:3'-5' exonuclease activity"/>
    <property type="evidence" value="ECO:0007669"/>
    <property type="project" value="InterPro"/>
</dbReference>
<dbReference type="InterPro" id="IPR027417">
    <property type="entry name" value="P-loop_NTPase"/>
</dbReference>
<dbReference type="EMBL" id="FXTM01000003">
    <property type="protein sequence ID" value="SMO39844.1"/>
    <property type="molecule type" value="Genomic_DNA"/>
</dbReference>
<dbReference type="GO" id="GO:0005524">
    <property type="term" value="F:ATP binding"/>
    <property type="evidence" value="ECO:0007669"/>
    <property type="project" value="UniProtKB-KW"/>
</dbReference>
<dbReference type="Pfam" id="PF13177">
    <property type="entry name" value="DNA_pol3_delta2"/>
    <property type="match status" value="1"/>
</dbReference>
<dbReference type="Pfam" id="PF22608">
    <property type="entry name" value="DNAX_ATPase_lid"/>
    <property type="match status" value="1"/>
</dbReference>
<feature type="domain" description="AAA+ ATPase" evidence="9">
    <location>
        <begin position="37"/>
        <end position="179"/>
    </location>
</feature>
<keyword evidence="3 8" id="KW-0547">Nucleotide-binding</keyword>
<name>A0A521AYE0_9BACT</name>
<dbReference type="CDD" id="cd00009">
    <property type="entry name" value="AAA"/>
    <property type="match status" value="1"/>
</dbReference>
<sequence length="456" mass="52046">MSYTAIPRKYRPQKFSEVTGQEFITETLKNAIKNNRFAHAYIFAGPRGVGKTTTARIVAKALNCENLEDGEPCNRCSQCVEINRGSHPDVIEIDAASNRGVDQIRELRESVHYAPTKGRKKVYIIDEFHMLTKEAFNALLKTLEEPPEHVAFILATTELDKIPETILSRCQKFIFRKIPEETMVKTLSHICRQENVDYEEEALRLISVYSEGCMRDAESLLDQAIALGEGKVETKTVSEFLGLLTGKELLELLNLGFEGKKGELRERIKRLEREGYNPNFVFKQLIETVEREFVRGSDFSDEELISAYQILSNGYREALNHPYPFTALFFTLFKLSYFSEVKKLSEVLESGLDLKVISKKTEKKTENEPLKAFVEKVEEKGDFVEVLPKGETAYNTLVRKLDKLEKLYGKPVKLLKPKISNGTKQFKISDETNRKLDKTLEILGAKIIEIRPKGEG</sequence>
<dbReference type="GO" id="GO:0003887">
    <property type="term" value="F:DNA-directed DNA polymerase activity"/>
    <property type="evidence" value="ECO:0007669"/>
    <property type="project" value="UniProtKB-KW"/>
</dbReference>
<evidence type="ECO:0000256" key="3">
    <source>
        <dbReference type="ARBA" id="ARBA00022741"/>
    </source>
</evidence>